<comment type="miscellaneous">
    <text evidence="7">The reaction mechanism probably proceeds via the activation of Pup by phosphorylation of its C-terminal glutamate, which is then subject to nucleophilic attack by the substrate lysine, resulting in an isopeptide bond and the release of phosphate as a good leaving group.</text>
</comment>
<keyword evidence="13" id="KW-1185">Reference proteome</keyword>
<dbReference type="HAMAP" id="MF_02111">
    <property type="entry name" value="Pup_ligase"/>
    <property type="match status" value="1"/>
</dbReference>
<evidence type="ECO:0000313" key="11">
    <source>
        <dbReference type="EMBL" id="KWX05740.1"/>
    </source>
</evidence>
<comment type="similarity">
    <text evidence="7">Belongs to the Pup ligase/Pup deamidase family. Pup-conjugating enzyme subfamily.</text>
</comment>
<feature type="binding site" evidence="7">
    <location>
        <position position="420"/>
    </location>
    <ligand>
        <name>ATP</name>
        <dbReference type="ChEBI" id="CHEBI:30616"/>
    </ligand>
</feature>
<reference evidence="10" key="4">
    <citation type="submission" date="2015-04" db="EMBL/GenBank/DDBJ databases">
        <title>Physiological reanalysis, assessment of diazotrophy, and genome sequences of multiple isolates of Streptomyces thermoautotrophicus.</title>
        <authorList>
            <person name="MacKellar D.C."/>
            <person name="Lieber L."/>
            <person name="Norman J."/>
            <person name="Bolger A."/>
            <person name="Tobin C."/>
            <person name="Murray J.W."/>
            <person name="Woodward J."/>
            <person name="Friesen M."/>
            <person name="Prell J."/>
        </authorList>
    </citation>
    <scope>NUCLEOTIDE SEQUENCE [LARGE SCALE GENOMIC DNA]</scope>
    <source>
        <strain evidence="10">H1</strain>
    </source>
</reference>
<dbReference type="EC" id="6.3.1.19" evidence="7 8"/>
<dbReference type="EMBL" id="JYIJ01000010">
    <property type="protein sequence ID" value="KWX05740.1"/>
    <property type="molecule type" value="Genomic_DNA"/>
</dbReference>
<dbReference type="GO" id="GO:0010498">
    <property type="term" value="P:proteasomal protein catabolic process"/>
    <property type="evidence" value="ECO:0007669"/>
    <property type="project" value="UniProtKB-UniRule"/>
</dbReference>
<evidence type="ECO:0000256" key="2">
    <source>
        <dbReference type="ARBA" id="ARBA00022723"/>
    </source>
</evidence>
<dbReference type="OrthoDB" id="9760627at2"/>
<name>A0A132N6W9_9ACTN</name>
<sequence length="453" mass="52159">MDRRIFGLENEYGVTCTFRGQRRLSPDEVARYLFRRVVSWGRSSNVFLRNGARLYLDVGSHPEYATPECDSIIDLVIHDKAGERILEGLLVDAERRLREEGIAGDVYLFKNNTDSAGNSYGCHENYLVGRHGEFARLADVLIPFLVTRQLICGAGKVLQTPRGAVYCVSQRAEHIWEGVSSATTRSRPIINTRDEPHADAERYRRLHVIVGDSNMSETTTMLKVGTTDLVLRMVEAGIVMRDLTLENPIRAIREVSHDMTGRRKMRLANGREASALEIQSEYLEKARDFASRRGIDDGVVKRVLDLWERTLTAVSTQDFDPVAREIDWIIKYRLIERYRAKHDLPISSPRVAQLDLAYHDIHRGRGLYYLLERHGQVERVARDLQIFEAKSIPPQTTRARLRGEFIRRAQEKRRDFTVDWVHLKLNDQAQRTVLCKDPYRSVDERVEKLIASM</sequence>
<evidence type="ECO:0000256" key="9">
    <source>
        <dbReference type="PIRSR" id="PIRSR018077-1"/>
    </source>
</evidence>
<evidence type="ECO:0000313" key="13">
    <source>
        <dbReference type="Proteomes" id="UP000070188"/>
    </source>
</evidence>
<evidence type="ECO:0000256" key="7">
    <source>
        <dbReference type="HAMAP-Rule" id="MF_02111"/>
    </source>
</evidence>
<gene>
    <name evidence="7" type="primary">pafA</name>
    <name evidence="10" type="ORF">LI90_2317</name>
    <name evidence="11" type="ORF">TH66_01530</name>
    <name evidence="12" type="ORF">TR74_21180</name>
</gene>
<dbReference type="GO" id="GO:0019941">
    <property type="term" value="P:modification-dependent protein catabolic process"/>
    <property type="evidence" value="ECO:0007669"/>
    <property type="project" value="UniProtKB-UniRule"/>
</dbReference>
<organism evidence="11 15">
    <name type="scientific">Carbonactinospora thermoautotrophica</name>
    <dbReference type="NCBI Taxonomy" id="1469144"/>
    <lineage>
        <taxon>Bacteria</taxon>
        <taxon>Bacillati</taxon>
        <taxon>Actinomycetota</taxon>
        <taxon>Actinomycetes</taxon>
        <taxon>Kitasatosporales</taxon>
        <taxon>Carbonactinosporaceae</taxon>
        <taxon>Carbonactinospora</taxon>
    </lineage>
</organism>
<dbReference type="Proteomes" id="UP000070659">
    <property type="component" value="Unassembled WGS sequence"/>
</dbReference>
<evidence type="ECO:0000313" key="15">
    <source>
        <dbReference type="Proteomes" id="UP000070659"/>
    </source>
</evidence>
<comment type="function">
    <text evidence="7">Catalyzes the covalent attachment of the prokaryotic ubiquitin-like protein modifier Pup to the proteasomal substrate proteins, thereby targeting them for proteasomal degradation. This tagging system is termed pupylation. The ligation reaction involves the side-chain carboxylate of the C-terminal glutamate of Pup and the side-chain amino group of a substrate lysine.</text>
</comment>
<keyword evidence="6 7" id="KW-0460">Magnesium</keyword>
<protein>
    <recommendedName>
        <fullName evidence="7 8">Pup--protein ligase</fullName>
        <ecNumber evidence="7 8">6.3.1.19</ecNumber>
    </recommendedName>
    <alternativeName>
        <fullName evidence="7">Proteasome accessory factor A</fullName>
    </alternativeName>
    <alternativeName>
        <fullName evidence="7">Pup-conjugating enzyme</fullName>
    </alternativeName>
</protein>
<keyword evidence="2 7" id="KW-0479">Metal-binding</keyword>
<dbReference type="NCBIfam" id="TIGR03686">
    <property type="entry name" value="pupylate_PafA"/>
    <property type="match status" value="1"/>
</dbReference>
<evidence type="ECO:0000256" key="1">
    <source>
        <dbReference type="ARBA" id="ARBA00022598"/>
    </source>
</evidence>
<evidence type="ECO:0000256" key="6">
    <source>
        <dbReference type="ARBA" id="ARBA00022842"/>
    </source>
</evidence>
<proteinExistence type="inferred from homology"/>
<reference evidence="14" key="2">
    <citation type="submission" date="2015-02" db="EMBL/GenBank/DDBJ databases">
        <title>Physiological reanalysis, assessment of diazotrophy, and genome sequences of multiple isolates of Streptomyces thermoautotrophicus.</title>
        <authorList>
            <person name="MacKellar D.C."/>
            <person name="Lieber L."/>
            <person name="Norman J."/>
            <person name="Bolger A."/>
            <person name="Tobin C."/>
            <person name="Murray J.W."/>
            <person name="Friesen M."/>
            <person name="Prell J."/>
        </authorList>
    </citation>
    <scope>NUCLEOTIDE SEQUENCE [LARGE SCALE GENOMIC DNA]</scope>
    <source>
        <strain evidence="14">UBT1</strain>
    </source>
</reference>
<keyword evidence="4 7" id="KW-0833">Ubl conjugation pathway</keyword>
<dbReference type="STRING" id="1469144.LI90_2317"/>
<dbReference type="InterPro" id="IPR004347">
    <property type="entry name" value="Pup_ligase/deamidase"/>
</dbReference>
<feature type="active site" description="Proton acceptor" evidence="7 9">
    <location>
        <position position="57"/>
    </location>
</feature>
<dbReference type="RefSeq" id="WP_066887681.1">
    <property type="nucleotide sequence ID" value="NZ_CP171739.1"/>
</dbReference>
<comment type="pathway">
    <text evidence="7">Protein modification; protein pupylation.</text>
</comment>
<dbReference type="EMBL" id="LAXD01000001">
    <property type="protein sequence ID" value="KWX01289.1"/>
    <property type="molecule type" value="Genomic_DNA"/>
</dbReference>
<evidence type="ECO:0000256" key="5">
    <source>
        <dbReference type="ARBA" id="ARBA00022840"/>
    </source>
</evidence>
<evidence type="ECO:0000313" key="12">
    <source>
        <dbReference type="EMBL" id="KWX06709.1"/>
    </source>
</evidence>
<keyword evidence="3 7" id="KW-0547">Nucleotide-binding</keyword>
<dbReference type="GO" id="GO:0000287">
    <property type="term" value="F:magnesium ion binding"/>
    <property type="evidence" value="ECO:0007669"/>
    <property type="project" value="UniProtKB-UniRule"/>
</dbReference>
<dbReference type="PANTHER" id="PTHR42307:SF3">
    <property type="entry name" value="PUP--PROTEIN LIGASE"/>
    <property type="match status" value="1"/>
</dbReference>
<feature type="binding site" evidence="7">
    <location>
        <position position="66"/>
    </location>
    <ligand>
        <name>ATP</name>
        <dbReference type="ChEBI" id="CHEBI:30616"/>
    </ligand>
</feature>
<dbReference type="PATRIC" id="fig|1469144.10.peg.2517"/>
<comment type="caution">
    <text evidence="11">The sequence shown here is derived from an EMBL/GenBank/DDBJ whole genome shotgun (WGS) entry which is preliminary data.</text>
</comment>
<dbReference type="AlphaFoldDB" id="A0A132N6W9"/>
<dbReference type="PANTHER" id="PTHR42307">
    <property type="entry name" value="PUP DEAMIDASE/DEPUPYLASE"/>
    <property type="match status" value="1"/>
</dbReference>
<dbReference type="PIRSF" id="PIRSF018077">
    <property type="entry name" value="UCP018077"/>
    <property type="match status" value="1"/>
</dbReference>
<dbReference type="GO" id="GO:0070490">
    <property type="term" value="P:protein pupylation"/>
    <property type="evidence" value="ECO:0007669"/>
    <property type="project" value="UniProtKB-UniRule"/>
</dbReference>
<keyword evidence="1 7" id="KW-0436">Ligase</keyword>
<accession>A0A132N6W9</accession>
<dbReference type="GO" id="GO:0005524">
    <property type="term" value="F:ATP binding"/>
    <property type="evidence" value="ECO:0007669"/>
    <property type="project" value="UniProtKB-UniRule"/>
</dbReference>
<dbReference type="UniPathway" id="UPA00998"/>
<evidence type="ECO:0000256" key="4">
    <source>
        <dbReference type="ARBA" id="ARBA00022786"/>
    </source>
</evidence>
<dbReference type="GO" id="GO:0019787">
    <property type="term" value="F:ubiquitin-like protein transferase activity"/>
    <property type="evidence" value="ECO:0007669"/>
    <property type="project" value="UniProtKB-UniRule"/>
</dbReference>
<dbReference type="UniPathway" id="UPA00997"/>
<reference evidence="13" key="3">
    <citation type="submission" date="2015-04" db="EMBL/GenBank/DDBJ databases">
        <title>Physiological reanalysis, assessment of diazotrophy, and genome sequences of multiple isolates of Streptomyces thermoautotrophicus.</title>
        <authorList>
            <person name="MacKellar D.C."/>
            <person name="Lieber L."/>
            <person name="Norman J."/>
            <person name="Bolger A."/>
            <person name="Tobin C."/>
            <person name="Murray J.W."/>
            <person name="Chang R."/>
            <person name="Ford T."/>
            <person name="Nguyen P.Q."/>
            <person name="Woodward J."/>
            <person name="Permingeat H."/>
            <person name="Joshi N.S."/>
            <person name="Silver P.A."/>
            <person name="Usadel B."/>
            <person name="Rutherford A.W."/>
            <person name="Friesen M."/>
            <person name="Prell J."/>
        </authorList>
    </citation>
    <scope>NUCLEOTIDE SEQUENCE [LARGE SCALE GENOMIC DNA]</scope>
    <source>
        <strain evidence="13">H1</strain>
    </source>
</reference>
<comment type="catalytic activity">
    <reaction evidence="7">
        <text>ATP + [prokaryotic ubiquitin-like protein]-L-glutamate + [protein]-L-lysine = ADP + phosphate + N(6)-([prokaryotic ubiquitin-like protein]-gamma-L-glutamyl)-[protein]-L-lysine.</text>
        <dbReference type="EC" id="6.3.1.19"/>
    </reaction>
</comment>
<comment type="pathway">
    <text evidence="7">Protein degradation; proteasomal Pup-dependent pathway.</text>
</comment>
<feature type="binding site" evidence="7">
    <location>
        <position position="55"/>
    </location>
    <ligand>
        <name>Mg(2+)</name>
        <dbReference type="ChEBI" id="CHEBI:18420"/>
    </ligand>
</feature>
<dbReference type="GO" id="GO:0016879">
    <property type="term" value="F:ligase activity, forming carbon-nitrogen bonds"/>
    <property type="evidence" value="ECO:0007669"/>
    <property type="project" value="UniProtKB-UniRule"/>
</dbReference>
<dbReference type="InterPro" id="IPR022279">
    <property type="entry name" value="Pup_ligase"/>
</dbReference>
<feature type="binding site" evidence="7">
    <location>
        <position position="9"/>
    </location>
    <ligand>
        <name>Mg(2+)</name>
        <dbReference type="ChEBI" id="CHEBI:18420"/>
    </ligand>
</feature>
<feature type="binding site" evidence="7">
    <location>
        <position position="53"/>
    </location>
    <ligand>
        <name>ATP</name>
        <dbReference type="ChEBI" id="CHEBI:30616"/>
    </ligand>
</feature>
<feature type="binding site" evidence="7">
    <location>
        <position position="63"/>
    </location>
    <ligand>
        <name>Mg(2+)</name>
        <dbReference type="ChEBI" id="CHEBI:18420"/>
    </ligand>
</feature>
<keyword evidence="5 7" id="KW-0067">ATP-binding</keyword>
<evidence type="ECO:0000313" key="14">
    <source>
        <dbReference type="Proteomes" id="UP000070598"/>
    </source>
</evidence>
<evidence type="ECO:0000256" key="3">
    <source>
        <dbReference type="ARBA" id="ARBA00022741"/>
    </source>
</evidence>
<evidence type="ECO:0000256" key="8">
    <source>
        <dbReference type="NCBIfam" id="TIGR03686"/>
    </source>
</evidence>
<dbReference type="EMBL" id="JYIK01001091">
    <property type="protein sequence ID" value="KWX06709.1"/>
    <property type="molecule type" value="Genomic_DNA"/>
</dbReference>
<reference evidence="11 15" key="1">
    <citation type="submission" date="2015-02" db="EMBL/GenBank/DDBJ databases">
        <title>Physiological reanalysis, assessment of diazotrophy, and genome sequences of multiple isolates of Streptomyces thermoautotrophicus.</title>
        <authorList>
            <person name="MacKellar D.C."/>
            <person name="Lieber L."/>
            <person name="Norman J."/>
            <person name="Bolger A."/>
            <person name="Tobin C."/>
            <person name="Murray J.W."/>
            <person name="Prell J."/>
        </authorList>
    </citation>
    <scope>NUCLEOTIDE SEQUENCE [LARGE SCALE GENOMIC DNA]</scope>
    <source>
        <strain evidence="11 15">UBT1</strain>
    </source>
</reference>
<evidence type="ECO:0000313" key="10">
    <source>
        <dbReference type="EMBL" id="KWX01289.1"/>
    </source>
</evidence>
<dbReference type="Pfam" id="PF03136">
    <property type="entry name" value="Pup_ligase"/>
    <property type="match status" value="1"/>
</dbReference>
<dbReference type="Proteomes" id="UP000070188">
    <property type="component" value="Unassembled WGS sequence"/>
</dbReference>
<dbReference type="Proteomes" id="UP000070598">
    <property type="component" value="Unassembled WGS sequence"/>
</dbReference>